<organism evidence="1 2">
    <name type="scientific">Paeniglutamicibacter sulfureus</name>
    <dbReference type="NCBI Taxonomy" id="43666"/>
    <lineage>
        <taxon>Bacteria</taxon>
        <taxon>Bacillati</taxon>
        <taxon>Actinomycetota</taxon>
        <taxon>Actinomycetes</taxon>
        <taxon>Micrococcales</taxon>
        <taxon>Micrococcaceae</taxon>
        <taxon>Paeniglutamicibacter</taxon>
    </lineage>
</organism>
<name>A0ABU2BKU4_9MICC</name>
<protein>
    <submittedName>
        <fullName evidence="1">Uncharacterized protein</fullName>
    </submittedName>
</protein>
<keyword evidence="2" id="KW-1185">Reference proteome</keyword>
<gene>
    <name evidence="1" type="ORF">J2S64_002948</name>
</gene>
<proteinExistence type="predicted"/>
<evidence type="ECO:0000313" key="2">
    <source>
        <dbReference type="Proteomes" id="UP001183817"/>
    </source>
</evidence>
<dbReference type="EMBL" id="JAVDYI010000001">
    <property type="protein sequence ID" value="MDR7359257.1"/>
    <property type="molecule type" value="Genomic_DNA"/>
</dbReference>
<reference evidence="1 2" key="1">
    <citation type="submission" date="2023-07" db="EMBL/GenBank/DDBJ databases">
        <title>Sequencing the genomes of 1000 actinobacteria strains.</title>
        <authorList>
            <person name="Klenk H.-P."/>
        </authorList>
    </citation>
    <scope>NUCLEOTIDE SEQUENCE [LARGE SCALE GENOMIC DNA]</scope>
    <source>
        <strain evidence="1 2">DSM 20167</strain>
    </source>
</reference>
<dbReference type="RefSeq" id="WP_302264477.1">
    <property type="nucleotide sequence ID" value="NZ_JAULBL010000002.1"/>
</dbReference>
<accession>A0ABU2BKU4</accession>
<evidence type="ECO:0000313" key="1">
    <source>
        <dbReference type="EMBL" id="MDR7359257.1"/>
    </source>
</evidence>
<sequence length="46" mass="5062">MTGAVLKDIFEPVPESAFGLAYPAGLGPTRKIDELMAFGREKFSRF</sequence>
<dbReference type="Proteomes" id="UP001183817">
    <property type="component" value="Unassembled WGS sequence"/>
</dbReference>
<comment type="caution">
    <text evidence="1">The sequence shown here is derived from an EMBL/GenBank/DDBJ whole genome shotgun (WGS) entry which is preliminary data.</text>
</comment>